<evidence type="ECO:0000313" key="5">
    <source>
        <dbReference type="EMBL" id="AKJ95260.1"/>
    </source>
</evidence>
<name>A0A0G3G243_9GAMM</name>
<dbReference type="PATRIC" id="fig|106634.4.peg.1584"/>
<dbReference type="STRING" id="106634.TVD_07760"/>
<sequence>MDKVTATHMFESLASGIRLDIVRLLVRYGHDGRVAGEIAETLELPRTNLSFHLKTLTQAGLLTVTQEGRYQRYRVNLDAMQELVTYLTENCCAADSDSCALPAALDCAGDTEATAARPVAGRHVR</sequence>
<dbReference type="SUPFAM" id="SSF46785">
    <property type="entry name" value="Winged helix' DNA-binding domain"/>
    <property type="match status" value="1"/>
</dbReference>
<dbReference type="GO" id="GO:0003677">
    <property type="term" value="F:DNA binding"/>
    <property type="evidence" value="ECO:0007669"/>
    <property type="project" value="UniProtKB-KW"/>
</dbReference>
<dbReference type="InterPro" id="IPR051011">
    <property type="entry name" value="Metal_resp_trans_reg"/>
</dbReference>
<dbReference type="InterPro" id="IPR036388">
    <property type="entry name" value="WH-like_DNA-bd_sf"/>
</dbReference>
<dbReference type="EMBL" id="CP011367">
    <property type="protein sequence ID" value="AKJ95260.1"/>
    <property type="molecule type" value="Genomic_DNA"/>
</dbReference>
<evidence type="ECO:0000259" key="4">
    <source>
        <dbReference type="PROSITE" id="PS50987"/>
    </source>
</evidence>
<dbReference type="PROSITE" id="PS50987">
    <property type="entry name" value="HTH_ARSR_2"/>
    <property type="match status" value="1"/>
</dbReference>
<dbReference type="RefSeq" id="WP_047251271.1">
    <property type="nucleotide sequence ID" value="NZ_CP011367.1"/>
</dbReference>
<dbReference type="Pfam" id="PF12840">
    <property type="entry name" value="HTH_20"/>
    <property type="match status" value="1"/>
</dbReference>
<keyword evidence="1" id="KW-0805">Transcription regulation</keyword>
<dbReference type="PANTHER" id="PTHR43132">
    <property type="entry name" value="ARSENICAL RESISTANCE OPERON REPRESSOR ARSR-RELATED"/>
    <property type="match status" value="1"/>
</dbReference>
<dbReference type="CDD" id="cd00090">
    <property type="entry name" value="HTH_ARSR"/>
    <property type="match status" value="1"/>
</dbReference>
<evidence type="ECO:0000256" key="3">
    <source>
        <dbReference type="ARBA" id="ARBA00023163"/>
    </source>
</evidence>
<dbReference type="KEGG" id="tvr:TVD_07760"/>
<dbReference type="PANTHER" id="PTHR43132:SF2">
    <property type="entry name" value="ARSENICAL RESISTANCE OPERON REPRESSOR ARSR-RELATED"/>
    <property type="match status" value="1"/>
</dbReference>
<protein>
    <recommendedName>
        <fullName evidence="4">HTH arsR-type domain-containing protein</fullName>
    </recommendedName>
</protein>
<dbReference type="Gene3D" id="1.10.10.10">
    <property type="entry name" value="Winged helix-like DNA-binding domain superfamily/Winged helix DNA-binding domain"/>
    <property type="match status" value="1"/>
</dbReference>
<organism evidence="5 6">
    <name type="scientific">Thioalkalivibrio versutus</name>
    <dbReference type="NCBI Taxonomy" id="106634"/>
    <lineage>
        <taxon>Bacteria</taxon>
        <taxon>Pseudomonadati</taxon>
        <taxon>Pseudomonadota</taxon>
        <taxon>Gammaproteobacteria</taxon>
        <taxon>Chromatiales</taxon>
        <taxon>Ectothiorhodospiraceae</taxon>
        <taxon>Thioalkalivibrio</taxon>
    </lineage>
</organism>
<dbReference type="AlphaFoldDB" id="A0A0G3G243"/>
<reference evidence="5 6" key="1">
    <citation type="submission" date="2015-04" db="EMBL/GenBank/DDBJ databases">
        <title>Complete Sequence for the Genome of the Thioalkalivibrio versutus D301.</title>
        <authorList>
            <person name="Mu T."/>
            <person name="Zhou J."/>
            <person name="Xu X."/>
        </authorList>
    </citation>
    <scope>NUCLEOTIDE SEQUENCE [LARGE SCALE GENOMIC DNA]</scope>
    <source>
        <strain evidence="5 6">D301</strain>
    </source>
</reference>
<evidence type="ECO:0000256" key="2">
    <source>
        <dbReference type="ARBA" id="ARBA00023125"/>
    </source>
</evidence>
<accession>A0A0G3G243</accession>
<dbReference type="InterPro" id="IPR001845">
    <property type="entry name" value="HTH_ArsR_DNA-bd_dom"/>
</dbReference>
<gene>
    <name evidence="5" type="ORF">TVD_07760</name>
</gene>
<feature type="domain" description="HTH arsR-type" evidence="4">
    <location>
        <begin position="1"/>
        <end position="95"/>
    </location>
</feature>
<dbReference type="GO" id="GO:0003700">
    <property type="term" value="F:DNA-binding transcription factor activity"/>
    <property type="evidence" value="ECO:0007669"/>
    <property type="project" value="InterPro"/>
</dbReference>
<keyword evidence="3" id="KW-0804">Transcription</keyword>
<dbReference type="Proteomes" id="UP000064201">
    <property type="component" value="Chromosome"/>
</dbReference>
<dbReference type="InterPro" id="IPR011991">
    <property type="entry name" value="ArsR-like_HTH"/>
</dbReference>
<proteinExistence type="predicted"/>
<dbReference type="InterPro" id="IPR036390">
    <property type="entry name" value="WH_DNA-bd_sf"/>
</dbReference>
<dbReference type="OrthoDB" id="5297460at2"/>
<dbReference type="SMART" id="SM00418">
    <property type="entry name" value="HTH_ARSR"/>
    <property type="match status" value="1"/>
</dbReference>
<keyword evidence="6" id="KW-1185">Reference proteome</keyword>
<evidence type="ECO:0000313" key="6">
    <source>
        <dbReference type="Proteomes" id="UP000064201"/>
    </source>
</evidence>
<dbReference type="NCBIfam" id="NF033788">
    <property type="entry name" value="HTH_metalloreg"/>
    <property type="match status" value="1"/>
</dbReference>
<evidence type="ECO:0000256" key="1">
    <source>
        <dbReference type="ARBA" id="ARBA00023015"/>
    </source>
</evidence>
<dbReference type="PRINTS" id="PR00778">
    <property type="entry name" value="HTHARSR"/>
</dbReference>
<keyword evidence="2" id="KW-0238">DNA-binding</keyword>